<evidence type="ECO:0000313" key="3">
    <source>
        <dbReference type="Proteomes" id="UP000237438"/>
    </source>
</evidence>
<dbReference type="Proteomes" id="UP000237438">
    <property type="component" value="Unassembled WGS sequence"/>
</dbReference>
<keyword evidence="3" id="KW-1185">Reference proteome</keyword>
<proteinExistence type="predicted"/>
<feature type="region of interest" description="Disordered" evidence="1">
    <location>
        <begin position="1"/>
        <end position="46"/>
    </location>
</feature>
<evidence type="ECO:0000256" key="1">
    <source>
        <dbReference type="SAM" id="MobiDB-lite"/>
    </source>
</evidence>
<comment type="caution">
    <text evidence="2">The sequence shown here is derived from an EMBL/GenBank/DDBJ whole genome shotgun (WGS) entry which is preliminary data.</text>
</comment>
<dbReference type="STRING" id="225359.A0A2S4PJ48"/>
<reference evidence="2 3" key="1">
    <citation type="submission" date="2017-10" db="EMBL/GenBank/DDBJ databases">
        <title>Development of genomic resources for the powdery mildew, Erysiphe pulchra.</title>
        <authorList>
            <person name="Wadl P.A."/>
            <person name="Mack B.M."/>
            <person name="Moore G."/>
            <person name="Beltz S.B."/>
        </authorList>
    </citation>
    <scope>NUCLEOTIDE SEQUENCE [LARGE SCALE GENOMIC DNA]</scope>
    <source>
        <strain evidence="2">Cflorida</strain>
    </source>
</reference>
<name>A0A2S4PJ48_9PEZI</name>
<dbReference type="EMBL" id="PEDP01004435">
    <property type="protein sequence ID" value="POS82076.1"/>
    <property type="molecule type" value="Genomic_DNA"/>
</dbReference>
<gene>
    <name evidence="2" type="ORF">EPUL_006619</name>
</gene>
<dbReference type="OrthoDB" id="4953202at2759"/>
<sequence>MYSPTAEQLEKGLIEGININDNPDDNEESDNLSNVSNDNEKLSDDEDKATKNLGSLAITQGLNPEVTTTLSRTEQLETLSSDSYKLNFSNVIKELNGWDFKVIQMNSTKLAASLTQFVEVGSIIHKLTPDDLTIVANLKGKYDNKEETLVDKVDDAIIPRTAAGLMANGTKFLDAIIYLSMDISKRPKPTPTDMEPNEDDILDLSTYDDSVKLTTYMFVIFFYILIRARLPADNGDYNLPMPKFITTILDVHDPIGDIVDYIASFDIQKIDPAWVQNVPAKNISQKAINQFGLGVAGYRLVSVFNIVNPDLYAKEPVPTNMRHINDKPEYIDSAVEVARSFVTAGHCWDFHPATRNPNIITKYGNINKNAANLLLECYTVETLKELVKIKKLAVLPKFDPSHTNFRLWDKTMRYKATKPIFKN</sequence>
<dbReference type="AlphaFoldDB" id="A0A2S4PJ48"/>
<accession>A0A2S4PJ48</accession>
<organism evidence="2 3">
    <name type="scientific">Erysiphe pulchra</name>
    <dbReference type="NCBI Taxonomy" id="225359"/>
    <lineage>
        <taxon>Eukaryota</taxon>
        <taxon>Fungi</taxon>
        <taxon>Dikarya</taxon>
        <taxon>Ascomycota</taxon>
        <taxon>Pezizomycotina</taxon>
        <taxon>Leotiomycetes</taxon>
        <taxon>Erysiphales</taxon>
        <taxon>Erysiphaceae</taxon>
        <taxon>Erysiphe</taxon>
    </lineage>
</organism>
<evidence type="ECO:0000313" key="2">
    <source>
        <dbReference type="EMBL" id="POS82076.1"/>
    </source>
</evidence>
<protein>
    <submittedName>
        <fullName evidence="2">Uncharacterized protein</fullName>
    </submittedName>
</protein>